<dbReference type="Proteomes" id="UP000708208">
    <property type="component" value="Unassembled WGS sequence"/>
</dbReference>
<feature type="region of interest" description="Disordered" evidence="1">
    <location>
        <begin position="1"/>
        <end position="67"/>
    </location>
</feature>
<proteinExistence type="predicted"/>
<accession>A0A8J2PPJ3</accession>
<organism evidence="2 3">
    <name type="scientific">Allacma fusca</name>
    <dbReference type="NCBI Taxonomy" id="39272"/>
    <lineage>
        <taxon>Eukaryota</taxon>
        <taxon>Metazoa</taxon>
        <taxon>Ecdysozoa</taxon>
        <taxon>Arthropoda</taxon>
        <taxon>Hexapoda</taxon>
        <taxon>Collembola</taxon>
        <taxon>Symphypleona</taxon>
        <taxon>Sminthuridae</taxon>
        <taxon>Allacma</taxon>
    </lineage>
</organism>
<evidence type="ECO:0008006" key="4">
    <source>
        <dbReference type="Google" id="ProtNLM"/>
    </source>
</evidence>
<dbReference type="EMBL" id="CAJVCH010476313">
    <property type="protein sequence ID" value="CAG7820364.1"/>
    <property type="molecule type" value="Genomic_DNA"/>
</dbReference>
<evidence type="ECO:0000256" key="1">
    <source>
        <dbReference type="SAM" id="MobiDB-lite"/>
    </source>
</evidence>
<gene>
    <name evidence="2" type="ORF">AFUS01_LOCUS30757</name>
</gene>
<sequence length="341" mass="38994">MASLGKVFSQVENEEADGDKDNLSGRNFASGFTGVTAHPDPSVNSRQEFGDLRSPEKTKDVWKPKNHPKVHKPIMTSPLDSMPLIPWGNQYPLDGETLIMINTCAADCTIQILYFLYTYTHIGKTFINKKNDYLATCLLNVFNHMNNWRFDDARLVWVEKILKQPINDLLNLWSGERASGTKAVKDWMQIVTKTTKCSNDFCPNFEEQISIISPLNLFPTTPHLISQWFDEGIEQQCATCLSSQKTRFALPNAADVIVYTCNSRWGNKFHSTEEDLAQEQIINNKVYSVVAYTLYTGSHYYAVLWHQNKRYTYDDRSKPLLLQKRTQVSSDGISSVWLTLK</sequence>
<name>A0A8J2PPJ3_9HEXA</name>
<keyword evidence="3" id="KW-1185">Reference proteome</keyword>
<protein>
    <recommendedName>
        <fullName evidence="4">USP domain-containing protein</fullName>
    </recommendedName>
</protein>
<feature type="compositionally biased region" description="Basic and acidic residues" evidence="1">
    <location>
        <begin position="48"/>
        <end position="63"/>
    </location>
</feature>
<evidence type="ECO:0000313" key="3">
    <source>
        <dbReference type="Proteomes" id="UP000708208"/>
    </source>
</evidence>
<evidence type="ECO:0000313" key="2">
    <source>
        <dbReference type="EMBL" id="CAG7820364.1"/>
    </source>
</evidence>
<reference evidence="2" key="1">
    <citation type="submission" date="2021-06" db="EMBL/GenBank/DDBJ databases">
        <authorList>
            <person name="Hodson N. C."/>
            <person name="Mongue J. A."/>
            <person name="Jaron S. K."/>
        </authorList>
    </citation>
    <scope>NUCLEOTIDE SEQUENCE</scope>
</reference>
<dbReference type="AlphaFoldDB" id="A0A8J2PPJ3"/>
<comment type="caution">
    <text evidence="2">The sequence shown here is derived from an EMBL/GenBank/DDBJ whole genome shotgun (WGS) entry which is preliminary data.</text>
</comment>